<gene>
    <name evidence="1" type="ORF">NCGR_LOCUS13001</name>
</gene>
<dbReference type="EMBL" id="CAJGYO010000003">
    <property type="protein sequence ID" value="CAD6219280.1"/>
    <property type="molecule type" value="Genomic_DNA"/>
</dbReference>
<dbReference type="OrthoDB" id="10009520at2759"/>
<keyword evidence="2" id="KW-1185">Reference proteome</keyword>
<accession>A0A811NBJ0</accession>
<comment type="caution">
    <text evidence="1">The sequence shown here is derived from an EMBL/GenBank/DDBJ whole genome shotgun (WGS) entry which is preliminary data.</text>
</comment>
<evidence type="ECO:0000313" key="2">
    <source>
        <dbReference type="Proteomes" id="UP000604825"/>
    </source>
</evidence>
<dbReference type="Proteomes" id="UP000604825">
    <property type="component" value="Unassembled WGS sequence"/>
</dbReference>
<protein>
    <submittedName>
        <fullName evidence="1">Uncharacterized protein</fullName>
    </submittedName>
</protein>
<sequence length="146" mass="17052">MAAEHPKENSDASYPFLLPLESIDDEEIHSDTFYKKQKIRSESGTYVTTRVKENDVPIKCPMLESKCSFLELDMCHNIVTEDIIKKWGILLEDSTFRLSNQDKFNTNSFHGTSEENEILLMNLARRNRWKICPNCNFCIEKVPFKK</sequence>
<organism evidence="1 2">
    <name type="scientific">Miscanthus lutarioriparius</name>
    <dbReference type="NCBI Taxonomy" id="422564"/>
    <lineage>
        <taxon>Eukaryota</taxon>
        <taxon>Viridiplantae</taxon>
        <taxon>Streptophyta</taxon>
        <taxon>Embryophyta</taxon>
        <taxon>Tracheophyta</taxon>
        <taxon>Spermatophyta</taxon>
        <taxon>Magnoliopsida</taxon>
        <taxon>Liliopsida</taxon>
        <taxon>Poales</taxon>
        <taxon>Poaceae</taxon>
        <taxon>PACMAD clade</taxon>
        <taxon>Panicoideae</taxon>
        <taxon>Andropogonodae</taxon>
        <taxon>Andropogoneae</taxon>
        <taxon>Saccharinae</taxon>
        <taxon>Miscanthus</taxon>
    </lineage>
</organism>
<evidence type="ECO:0000313" key="1">
    <source>
        <dbReference type="EMBL" id="CAD6219280.1"/>
    </source>
</evidence>
<reference evidence="1" key="1">
    <citation type="submission" date="2020-10" db="EMBL/GenBank/DDBJ databases">
        <authorList>
            <person name="Han B."/>
            <person name="Lu T."/>
            <person name="Zhao Q."/>
            <person name="Huang X."/>
            <person name="Zhao Y."/>
        </authorList>
    </citation>
    <scope>NUCLEOTIDE SEQUENCE</scope>
</reference>
<dbReference type="AlphaFoldDB" id="A0A811NBJ0"/>
<proteinExistence type="predicted"/>
<name>A0A811NBJ0_9POAL</name>